<organism evidence="1 2">
    <name type="scientific">Grus japonensis</name>
    <name type="common">Japanese crane</name>
    <name type="synonym">Red-crowned crane</name>
    <dbReference type="NCBI Taxonomy" id="30415"/>
    <lineage>
        <taxon>Eukaryota</taxon>
        <taxon>Metazoa</taxon>
        <taxon>Chordata</taxon>
        <taxon>Craniata</taxon>
        <taxon>Vertebrata</taxon>
        <taxon>Euteleostomi</taxon>
        <taxon>Archelosauria</taxon>
        <taxon>Archosauria</taxon>
        <taxon>Dinosauria</taxon>
        <taxon>Saurischia</taxon>
        <taxon>Theropoda</taxon>
        <taxon>Coelurosauria</taxon>
        <taxon>Aves</taxon>
        <taxon>Neognathae</taxon>
        <taxon>Neoaves</taxon>
        <taxon>Gruiformes</taxon>
        <taxon>Gruidae</taxon>
        <taxon>Grus</taxon>
    </lineage>
</organism>
<proteinExistence type="predicted"/>
<sequence>MPTGSISQGKSINHSRFAEVFVNWALLNQNRIPRETHAQLLLSAKLAILTRTVTKFCRFTNVVINDCCLTSSLIASGIYWIHPIQSKTNFSTWK</sequence>
<name>A0ABC9VVM9_GRUJA</name>
<evidence type="ECO:0000313" key="2">
    <source>
        <dbReference type="Proteomes" id="UP001623348"/>
    </source>
</evidence>
<keyword evidence="2" id="KW-1185">Reference proteome</keyword>
<protein>
    <submittedName>
        <fullName evidence="1">Uncharacterized protein</fullName>
    </submittedName>
</protein>
<evidence type="ECO:0000313" key="1">
    <source>
        <dbReference type="EMBL" id="GAB0176893.1"/>
    </source>
</evidence>
<gene>
    <name evidence="1" type="ORF">GRJ2_000154500</name>
</gene>
<dbReference type="EMBL" id="BAAFJT010000001">
    <property type="protein sequence ID" value="GAB0176893.1"/>
    <property type="molecule type" value="Genomic_DNA"/>
</dbReference>
<dbReference type="AlphaFoldDB" id="A0ABC9VVM9"/>
<dbReference type="Proteomes" id="UP001623348">
    <property type="component" value="Unassembled WGS sequence"/>
</dbReference>
<accession>A0ABC9VVM9</accession>
<comment type="caution">
    <text evidence="1">The sequence shown here is derived from an EMBL/GenBank/DDBJ whole genome shotgun (WGS) entry which is preliminary data.</text>
</comment>
<reference evidence="1 2" key="1">
    <citation type="submission" date="2024-06" db="EMBL/GenBank/DDBJ databases">
        <title>The draft genome of Grus japonensis, version 3.</title>
        <authorList>
            <person name="Nabeshima K."/>
            <person name="Suzuki S."/>
            <person name="Onuma M."/>
        </authorList>
    </citation>
    <scope>NUCLEOTIDE SEQUENCE [LARGE SCALE GENOMIC DNA]</scope>
    <source>
        <strain evidence="1 2">451A</strain>
    </source>
</reference>